<accession>X7ZY88</accession>
<protein>
    <submittedName>
        <fullName evidence="1">Putative membrane protein</fullName>
    </submittedName>
</protein>
<proteinExistence type="predicted"/>
<dbReference type="Gene3D" id="3.40.50.2000">
    <property type="entry name" value="Glycogen Phosphorylase B"/>
    <property type="match status" value="1"/>
</dbReference>
<sequence length="37" mass="3970">MLDEVDADVVIGFGGYVALPAYLAAAARWLVDVACQW</sequence>
<evidence type="ECO:0000313" key="1">
    <source>
        <dbReference type="EMBL" id="EUA24001.1"/>
    </source>
</evidence>
<dbReference type="EMBL" id="JAOB01000068">
    <property type="protein sequence ID" value="EUA24001.1"/>
    <property type="molecule type" value="Genomic_DNA"/>
</dbReference>
<name>X7ZY88_MYCXE</name>
<organism evidence="1">
    <name type="scientific">Mycobacterium xenopi 4042</name>
    <dbReference type="NCBI Taxonomy" id="1299334"/>
    <lineage>
        <taxon>Bacteria</taxon>
        <taxon>Bacillati</taxon>
        <taxon>Actinomycetota</taxon>
        <taxon>Actinomycetes</taxon>
        <taxon>Mycobacteriales</taxon>
        <taxon>Mycobacteriaceae</taxon>
        <taxon>Mycobacterium</taxon>
    </lineage>
</organism>
<dbReference type="AlphaFoldDB" id="X7ZY88"/>
<comment type="caution">
    <text evidence="1">The sequence shown here is derived from an EMBL/GenBank/DDBJ whole genome shotgun (WGS) entry which is preliminary data.</text>
</comment>
<dbReference type="PATRIC" id="fig|1299334.3.peg.6923"/>
<gene>
    <name evidence="1" type="ORF">I553_3489</name>
</gene>
<reference evidence="1" key="1">
    <citation type="submission" date="2014-01" db="EMBL/GenBank/DDBJ databases">
        <authorList>
            <person name="Brown-Elliot B."/>
            <person name="Wallace R."/>
            <person name="Lenaerts A."/>
            <person name="Ordway D."/>
            <person name="DeGroote M.A."/>
            <person name="Parker T."/>
            <person name="Sizemore C."/>
            <person name="Tallon L.J."/>
            <person name="Sadzewicz L.K."/>
            <person name="Sengamalay N."/>
            <person name="Fraser C.M."/>
            <person name="Hine E."/>
            <person name="Shefchek K.A."/>
            <person name="Das S.P."/>
            <person name="Tettelin H."/>
        </authorList>
    </citation>
    <scope>NUCLEOTIDE SEQUENCE [LARGE SCALE GENOMIC DNA]</scope>
    <source>
        <strain evidence="1">4042</strain>
    </source>
</reference>